<dbReference type="STRING" id="168384.SAMN05660368_03075"/>
<dbReference type="SUPFAM" id="SSF52172">
    <property type="entry name" value="CheY-like"/>
    <property type="match status" value="1"/>
</dbReference>
<evidence type="ECO:0000256" key="1">
    <source>
        <dbReference type="ARBA" id="ARBA00018672"/>
    </source>
</evidence>
<accession>C6LKP1</accession>
<dbReference type="Pfam" id="PF00486">
    <property type="entry name" value="Trans_reg_C"/>
    <property type="match status" value="1"/>
</dbReference>
<protein>
    <recommendedName>
        <fullName evidence="1">Stage 0 sporulation protein A homolog</fullName>
    </recommendedName>
</protein>
<dbReference type="PROSITE" id="PS51755">
    <property type="entry name" value="OMPR_PHOB"/>
    <property type="match status" value="1"/>
</dbReference>
<dbReference type="InterPro" id="IPR001867">
    <property type="entry name" value="OmpR/PhoB-type_DNA-bd"/>
</dbReference>
<evidence type="ECO:0000259" key="10">
    <source>
        <dbReference type="PROSITE" id="PS50110"/>
    </source>
</evidence>
<dbReference type="InterPro" id="IPR036388">
    <property type="entry name" value="WH-like_DNA-bd_sf"/>
</dbReference>
<reference evidence="12" key="1">
    <citation type="submission" date="2009-07" db="EMBL/GenBank/DDBJ databases">
        <authorList>
            <person name="Weinstock G."/>
            <person name="Sodergren E."/>
            <person name="Clifton S."/>
            <person name="Fulton L."/>
            <person name="Fulton B."/>
            <person name="Courtney L."/>
            <person name="Fronick C."/>
            <person name="Harrison M."/>
            <person name="Strong C."/>
            <person name="Farmer C."/>
            <person name="Delahaunty K."/>
            <person name="Markovic C."/>
            <person name="Hall O."/>
            <person name="Minx P."/>
            <person name="Tomlinson C."/>
            <person name="Mitreva M."/>
            <person name="Nelson J."/>
            <person name="Hou S."/>
            <person name="Wollam A."/>
            <person name="Pepin K.H."/>
            <person name="Johnson M."/>
            <person name="Bhonagiri V."/>
            <person name="Nash W.E."/>
            <person name="Warren W."/>
            <person name="Chinwalla A."/>
            <person name="Mardis E.R."/>
            <person name="Wilson R.K."/>
        </authorList>
    </citation>
    <scope>NUCLEOTIDE SEQUENCE [LARGE SCALE GENOMIC DNA]</scope>
    <source>
        <strain evidence="12">DSM 14469</strain>
    </source>
</reference>
<dbReference type="SMART" id="SM00448">
    <property type="entry name" value="REC"/>
    <property type="match status" value="1"/>
</dbReference>
<dbReference type="InterPro" id="IPR039420">
    <property type="entry name" value="WalR-like"/>
</dbReference>
<gene>
    <name evidence="12" type="ORF">BRYFOR_09238</name>
</gene>
<evidence type="ECO:0000256" key="5">
    <source>
        <dbReference type="ARBA" id="ARBA00023125"/>
    </source>
</evidence>
<dbReference type="SMART" id="SM00862">
    <property type="entry name" value="Trans_reg_C"/>
    <property type="match status" value="1"/>
</dbReference>
<comment type="function">
    <text evidence="7">May play the central regulatory role in sporulation. It may be an element of the effector pathway responsible for the activation of sporulation genes in response to nutritional stress. Spo0A may act in concert with spo0H (a sigma factor) to control the expression of some genes that are critical to the sporulation process.</text>
</comment>
<feature type="domain" description="OmpR/PhoB-type" evidence="11">
    <location>
        <begin position="139"/>
        <end position="237"/>
    </location>
</feature>
<dbReference type="CDD" id="cd00383">
    <property type="entry name" value="trans_reg_C"/>
    <property type="match status" value="1"/>
</dbReference>
<sequence>MDINESSSGRRKTFMRILMIEDDKKLCASVKFQLEKQGYAVDVCHDGEEGLFLMKERAHDCVLLDRMLPGMDGLSVLKNARISGVRTPVILLTALGDLQDKVAGLDMGADDYIVKPFAFEELTARIRSTLRRPLVWTDEHILSYGDISYDSAQKTLSRYDVSCSLSRREGDLMELFLRNPAQTLPRLLILTRVWGPDAEIEDGNLDNYIYFLRRRLKSLKSSLSIKSVRGVGYRLEDTDV</sequence>
<dbReference type="AlphaFoldDB" id="C6LKP1"/>
<keyword evidence="5 9" id="KW-0238">DNA-binding</keyword>
<dbReference type="PANTHER" id="PTHR48111:SF22">
    <property type="entry name" value="REGULATOR OF RPOS"/>
    <property type="match status" value="1"/>
</dbReference>
<evidence type="ECO:0000313" key="13">
    <source>
        <dbReference type="Proteomes" id="UP000005561"/>
    </source>
</evidence>
<evidence type="ECO:0000256" key="8">
    <source>
        <dbReference type="PROSITE-ProRule" id="PRU00169"/>
    </source>
</evidence>
<keyword evidence="6" id="KW-0804">Transcription</keyword>
<evidence type="ECO:0000256" key="6">
    <source>
        <dbReference type="ARBA" id="ARBA00023163"/>
    </source>
</evidence>
<evidence type="ECO:0000259" key="11">
    <source>
        <dbReference type="PROSITE" id="PS51755"/>
    </source>
</evidence>
<feature type="domain" description="Response regulatory" evidence="10">
    <location>
        <begin position="16"/>
        <end position="130"/>
    </location>
</feature>
<dbReference type="InterPro" id="IPR001789">
    <property type="entry name" value="Sig_transdc_resp-reg_receiver"/>
</dbReference>
<dbReference type="GO" id="GO:0006355">
    <property type="term" value="P:regulation of DNA-templated transcription"/>
    <property type="evidence" value="ECO:0007669"/>
    <property type="project" value="InterPro"/>
</dbReference>
<evidence type="ECO:0000256" key="3">
    <source>
        <dbReference type="ARBA" id="ARBA00023012"/>
    </source>
</evidence>
<dbReference type="PROSITE" id="PS50110">
    <property type="entry name" value="RESPONSE_REGULATORY"/>
    <property type="match status" value="1"/>
</dbReference>
<dbReference type="FunFam" id="3.40.50.2300:FF:000002">
    <property type="entry name" value="DNA-binding response regulator PhoP"/>
    <property type="match status" value="1"/>
</dbReference>
<dbReference type="SUPFAM" id="SSF46894">
    <property type="entry name" value="C-terminal effector domain of the bipartite response regulators"/>
    <property type="match status" value="1"/>
</dbReference>
<evidence type="ECO:0000256" key="9">
    <source>
        <dbReference type="PROSITE-ProRule" id="PRU01091"/>
    </source>
</evidence>
<dbReference type="Proteomes" id="UP000005561">
    <property type="component" value="Unassembled WGS sequence"/>
</dbReference>
<dbReference type="PANTHER" id="PTHR48111">
    <property type="entry name" value="REGULATOR OF RPOS"/>
    <property type="match status" value="1"/>
</dbReference>
<proteinExistence type="predicted"/>
<organism evidence="12 13">
    <name type="scientific">Marvinbryantia formatexigens DSM 14469</name>
    <dbReference type="NCBI Taxonomy" id="478749"/>
    <lineage>
        <taxon>Bacteria</taxon>
        <taxon>Bacillati</taxon>
        <taxon>Bacillota</taxon>
        <taxon>Clostridia</taxon>
        <taxon>Lachnospirales</taxon>
        <taxon>Lachnospiraceae</taxon>
        <taxon>Marvinbryantia</taxon>
    </lineage>
</organism>
<dbReference type="InterPro" id="IPR011006">
    <property type="entry name" value="CheY-like_superfamily"/>
</dbReference>
<evidence type="ECO:0000313" key="12">
    <source>
        <dbReference type="EMBL" id="EET58778.1"/>
    </source>
</evidence>
<dbReference type="GO" id="GO:0000156">
    <property type="term" value="F:phosphorelay response regulator activity"/>
    <property type="evidence" value="ECO:0007669"/>
    <property type="project" value="TreeGrafter"/>
</dbReference>
<keyword evidence="4" id="KW-0805">Transcription regulation</keyword>
<dbReference type="Gene3D" id="1.10.10.10">
    <property type="entry name" value="Winged helix-like DNA-binding domain superfamily/Winged helix DNA-binding domain"/>
    <property type="match status" value="1"/>
</dbReference>
<dbReference type="GO" id="GO:0005829">
    <property type="term" value="C:cytosol"/>
    <property type="evidence" value="ECO:0007669"/>
    <property type="project" value="TreeGrafter"/>
</dbReference>
<comment type="caution">
    <text evidence="12">The sequence shown here is derived from an EMBL/GenBank/DDBJ whole genome shotgun (WGS) entry which is preliminary data.</text>
</comment>
<feature type="DNA-binding region" description="OmpR/PhoB-type" evidence="9">
    <location>
        <begin position="139"/>
        <end position="237"/>
    </location>
</feature>
<dbReference type="GO" id="GO:0000976">
    <property type="term" value="F:transcription cis-regulatory region binding"/>
    <property type="evidence" value="ECO:0007669"/>
    <property type="project" value="TreeGrafter"/>
</dbReference>
<dbReference type="eggNOG" id="COG0745">
    <property type="taxonomic scope" value="Bacteria"/>
</dbReference>
<dbReference type="Pfam" id="PF00072">
    <property type="entry name" value="Response_reg"/>
    <property type="match status" value="1"/>
</dbReference>
<feature type="modified residue" description="4-aspartylphosphate" evidence="8">
    <location>
        <position position="65"/>
    </location>
</feature>
<evidence type="ECO:0000256" key="7">
    <source>
        <dbReference type="ARBA" id="ARBA00024867"/>
    </source>
</evidence>
<keyword evidence="13" id="KW-1185">Reference proteome</keyword>
<dbReference type="EMBL" id="ACCL02000025">
    <property type="protein sequence ID" value="EET58778.1"/>
    <property type="molecule type" value="Genomic_DNA"/>
</dbReference>
<evidence type="ECO:0000256" key="2">
    <source>
        <dbReference type="ARBA" id="ARBA00022553"/>
    </source>
</evidence>
<evidence type="ECO:0000256" key="4">
    <source>
        <dbReference type="ARBA" id="ARBA00023015"/>
    </source>
</evidence>
<dbReference type="InterPro" id="IPR016032">
    <property type="entry name" value="Sig_transdc_resp-reg_C-effctor"/>
</dbReference>
<dbReference type="Gene3D" id="3.40.50.2300">
    <property type="match status" value="1"/>
</dbReference>
<dbReference type="GO" id="GO:0032993">
    <property type="term" value="C:protein-DNA complex"/>
    <property type="evidence" value="ECO:0007669"/>
    <property type="project" value="TreeGrafter"/>
</dbReference>
<keyword evidence="2 8" id="KW-0597">Phosphoprotein</keyword>
<dbReference type="Gene3D" id="6.10.250.690">
    <property type="match status" value="1"/>
</dbReference>
<keyword evidence="3" id="KW-0902">Two-component regulatory system</keyword>
<name>C6LKP1_9FIRM</name>